<protein>
    <submittedName>
        <fullName evidence="1">DUF535 domain-containing protein</fullName>
    </submittedName>
</protein>
<gene>
    <name evidence="1" type="ORF">I9Y29_003142</name>
</gene>
<name>A0A8H9QD05_CITFR</name>
<dbReference type="Pfam" id="PF04393">
    <property type="entry name" value="DUF535"/>
    <property type="match status" value="1"/>
</dbReference>
<dbReference type="AlphaFoldDB" id="A0A8H9QD05"/>
<comment type="caution">
    <text evidence="1">The sequence shown here is derived from an EMBL/GenBank/DDBJ whole genome shotgun (WGS) entry which is preliminary data.</text>
</comment>
<sequence length="307" mass="35898">MILMKNTSYLSFFNQILLARGPLHSKWKNKKFRLMYLLRSMISPVSSIRYYQELHSLKSIDKILEMQPTLPAKIHRPYLHKGGLAWNRRKNIIGHYRFVQSLPVKHQALLLPDRDVLLVHFTGKNGEDFDIHCSSGGFDREGELMLSLSFNNTPVARLSFSVIPSKKGHCAFIGGLQGAPKNIGPDIIRDATKACYGLFPKRIVFEVLCSLMRCCDITNILAVSEQSHVFRQWRYRYKKRKYFVALYSDFWESVAGRPCGNWYKLPIYVERKSFNELASKKRAEYRRRYDLLDHINEEIMILLQNQM</sequence>
<dbReference type="PANTHER" id="PTHR38785">
    <property type="entry name" value="HOMOLOG OF VIRK"/>
    <property type="match status" value="1"/>
</dbReference>
<dbReference type="RefSeq" id="WP_143194472.1">
    <property type="nucleotide sequence ID" value="NZ_CABDWZ010000001.1"/>
</dbReference>
<reference evidence="1" key="2">
    <citation type="submission" date="2020-09" db="EMBL/GenBank/DDBJ databases">
        <authorList>
            <consortium name="NCBI Pathogen Detection Project"/>
        </authorList>
    </citation>
    <scope>NUCLEOTIDE SEQUENCE</scope>
    <source>
        <strain evidence="1">O50</strain>
    </source>
</reference>
<dbReference type="EMBL" id="DACSXJ010000018">
    <property type="protein sequence ID" value="HAT3898693.1"/>
    <property type="molecule type" value="Genomic_DNA"/>
</dbReference>
<dbReference type="GO" id="GO:0006974">
    <property type="term" value="P:DNA damage response"/>
    <property type="evidence" value="ECO:0007669"/>
    <property type="project" value="TreeGrafter"/>
</dbReference>
<proteinExistence type="predicted"/>
<dbReference type="PANTHER" id="PTHR38785:SF1">
    <property type="entry name" value="HOMOLOG OF VIRK"/>
    <property type="match status" value="1"/>
</dbReference>
<accession>A0A8H9QD05</accession>
<dbReference type="InterPro" id="IPR007488">
    <property type="entry name" value="DUF535"/>
</dbReference>
<organism evidence="1">
    <name type="scientific">Citrobacter freundii</name>
    <dbReference type="NCBI Taxonomy" id="546"/>
    <lineage>
        <taxon>Bacteria</taxon>
        <taxon>Pseudomonadati</taxon>
        <taxon>Pseudomonadota</taxon>
        <taxon>Gammaproteobacteria</taxon>
        <taxon>Enterobacterales</taxon>
        <taxon>Enterobacteriaceae</taxon>
        <taxon>Citrobacter</taxon>
        <taxon>Citrobacter freundii complex</taxon>
    </lineage>
</organism>
<dbReference type="Proteomes" id="UP000855471">
    <property type="component" value="Unassembled WGS sequence"/>
</dbReference>
<reference evidence="1" key="1">
    <citation type="journal article" date="2018" name="Genome Biol.">
        <title>SKESA: strategic k-mer extension for scrupulous assemblies.</title>
        <authorList>
            <person name="Souvorov A."/>
            <person name="Agarwala R."/>
            <person name="Lipman D.J."/>
        </authorList>
    </citation>
    <scope>NUCLEOTIDE SEQUENCE</scope>
    <source>
        <strain evidence="1">O50</strain>
    </source>
</reference>
<evidence type="ECO:0000313" key="1">
    <source>
        <dbReference type="EMBL" id="HAT3898693.1"/>
    </source>
</evidence>